<accession>A0ABC8YL91</accession>
<evidence type="ECO:0000256" key="9">
    <source>
        <dbReference type="ARBA" id="ARBA00023136"/>
    </source>
</evidence>
<sequence length="130" mass="13408">MASRKTTLLVAAAVAAVVGAAALLPATASAATYVVGDDAGWDTAVDYVAWARGKRFKVGDTLVFRYDAQGPQDVVVVDARGYAKCTAPDNAPALTSGDDHVVLGQAGQFFFICEAEGECEGGMKLAVTVH</sequence>
<dbReference type="InterPro" id="IPR008972">
    <property type="entry name" value="Cupredoxin"/>
</dbReference>
<dbReference type="GO" id="GO:0046872">
    <property type="term" value="F:metal ion binding"/>
    <property type="evidence" value="ECO:0007669"/>
    <property type="project" value="UniProtKB-KW"/>
</dbReference>
<evidence type="ECO:0000256" key="5">
    <source>
        <dbReference type="ARBA" id="ARBA00022729"/>
    </source>
</evidence>
<name>A0ABC8YL91_9POAL</name>
<dbReference type="Pfam" id="PF02298">
    <property type="entry name" value="Cu_bind_like"/>
    <property type="match status" value="1"/>
</dbReference>
<evidence type="ECO:0000313" key="15">
    <source>
        <dbReference type="Proteomes" id="UP001497457"/>
    </source>
</evidence>
<keyword evidence="5 12" id="KW-0732">Signal</keyword>
<keyword evidence="6" id="KW-0249">Electron transport</keyword>
<dbReference type="Proteomes" id="UP001497457">
    <property type="component" value="Chromosome 16b"/>
</dbReference>
<evidence type="ECO:0000256" key="12">
    <source>
        <dbReference type="SAM" id="SignalP"/>
    </source>
</evidence>
<dbReference type="CDD" id="cd04216">
    <property type="entry name" value="Phytocyanin"/>
    <property type="match status" value="1"/>
</dbReference>
<evidence type="ECO:0000256" key="10">
    <source>
        <dbReference type="ARBA" id="ARBA00023157"/>
    </source>
</evidence>
<dbReference type="Gene3D" id="2.60.40.420">
    <property type="entry name" value="Cupredoxins - blue copper proteins"/>
    <property type="match status" value="1"/>
</dbReference>
<evidence type="ECO:0000256" key="1">
    <source>
        <dbReference type="ARBA" id="ARBA00004479"/>
    </source>
</evidence>
<dbReference type="InterPro" id="IPR006311">
    <property type="entry name" value="TAT_signal"/>
</dbReference>
<evidence type="ECO:0000256" key="4">
    <source>
        <dbReference type="ARBA" id="ARBA00022723"/>
    </source>
</evidence>
<keyword evidence="10" id="KW-1015">Disulfide bond</keyword>
<evidence type="ECO:0000256" key="3">
    <source>
        <dbReference type="ARBA" id="ARBA00022692"/>
    </source>
</evidence>
<organism evidence="14 15">
    <name type="scientific">Urochloa decumbens</name>
    <dbReference type="NCBI Taxonomy" id="240449"/>
    <lineage>
        <taxon>Eukaryota</taxon>
        <taxon>Viridiplantae</taxon>
        <taxon>Streptophyta</taxon>
        <taxon>Embryophyta</taxon>
        <taxon>Tracheophyta</taxon>
        <taxon>Spermatophyta</taxon>
        <taxon>Magnoliopsida</taxon>
        <taxon>Liliopsida</taxon>
        <taxon>Poales</taxon>
        <taxon>Poaceae</taxon>
        <taxon>PACMAD clade</taxon>
        <taxon>Panicoideae</taxon>
        <taxon>Panicodae</taxon>
        <taxon>Paniceae</taxon>
        <taxon>Melinidinae</taxon>
        <taxon>Urochloa</taxon>
    </lineage>
</organism>
<keyword evidence="2" id="KW-0813">Transport</keyword>
<keyword evidence="8" id="KW-0186">Copper</keyword>
<comment type="subcellular location">
    <subcellularLocation>
        <location evidence="1">Membrane</location>
        <topology evidence="1">Single-pass type I membrane protein</topology>
    </subcellularLocation>
</comment>
<keyword evidence="9" id="KW-0472">Membrane</keyword>
<dbReference type="PANTHER" id="PTHR33021:SF346">
    <property type="entry name" value="OS03G0791300 PROTEIN"/>
    <property type="match status" value="1"/>
</dbReference>
<keyword evidence="15" id="KW-1185">Reference proteome</keyword>
<dbReference type="AlphaFoldDB" id="A0ABC8YL91"/>
<feature type="domain" description="Phytocyanin" evidence="13">
    <location>
        <begin position="31"/>
        <end position="130"/>
    </location>
</feature>
<proteinExistence type="predicted"/>
<dbReference type="EMBL" id="OZ075126">
    <property type="protein sequence ID" value="CAL4944797.1"/>
    <property type="molecule type" value="Genomic_DNA"/>
</dbReference>
<dbReference type="InterPro" id="IPR039391">
    <property type="entry name" value="Phytocyanin-like"/>
</dbReference>
<dbReference type="GO" id="GO:0009610">
    <property type="term" value="P:response to symbiotic fungus"/>
    <property type="evidence" value="ECO:0007669"/>
    <property type="project" value="UniProtKB-ARBA"/>
</dbReference>
<evidence type="ECO:0000256" key="7">
    <source>
        <dbReference type="ARBA" id="ARBA00022989"/>
    </source>
</evidence>
<reference evidence="14" key="1">
    <citation type="submission" date="2024-10" db="EMBL/GenBank/DDBJ databases">
        <authorList>
            <person name="Ryan C."/>
        </authorList>
    </citation>
    <scope>NUCLEOTIDE SEQUENCE [LARGE SCALE GENOMIC DNA]</scope>
</reference>
<keyword evidence="4" id="KW-0479">Metal-binding</keyword>
<evidence type="ECO:0000259" key="13">
    <source>
        <dbReference type="PROSITE" id="PS51485"/>
    </source>
</evidence>
<evidence type="ECO:0000256" key="11">
    <source>
        <dbReference type="ARBA" id="ARBA00023180"/>
    </source>
</evidence>
<keyword evidence="11" id="KW-0325">Glycoprotein</keyword>
<evidence type="ECO:0000256" key="6">
    <source>
        <dbReference type="ARBA" id="ARBA00022982"/>
    </source>
</evidence>
<evidence type="ECO:0000256" key="8">
    <source>
        <dbReference type="ARBA" id="ARBA00023008"/>
    </source>
</evidence>
<dbReference type="PANTHER" id="PTHR33021">
    <property type="entry name" value="BLUE COPPER PROTEIN"/>
    <property type="match status" value="1"/>
</dbReference>
<evidence type="ECO:0000313" key="14">
    <source>
        <dbReference type="EMBL" id="CAL4944797.1"/>
    </source>
</evidence>
<feature type="signal peptide" evidence="12">
    <location>
        <begin position="1"/>
        <end position="22"/>
    </location>
</feature>
<gene>
    <name evidence="14" type="ORF">URODEC1_LOCUS35050</name>
</gene>
<feature type="chain" id="PRO_5044888590" description="Phytocyanin domain-containing protein" evidence="12">
    <location>
        <begin position="23"/>
        <end position="130"/>
    </location>
</feature>
<dbReference type="GO" id="GO:0016020">
    <property type="term" value="C:membrane"/>
    <property type="evidence" value="ECO:0007669"/>
    <property type="project" value="UniProtKB-SubCell"/>
</dbReference>
<dbReference type="InterPro" id="IPR003245">
    <property type="entry name" value="Phytocyanin_dom"/>
</dbReference>
<dbReference type="PROSITE" id="PS51485">
    <property type="entry name" value="PHYTOCYANIN"/>
    <property type="match status" value="1"/>
</dbReference>
<dbReference type="FunFam" id="2.60.40.420:FF:000067">
    <property type="entry name" value="Cupredoxin superfamily protein"/>
    <property type="match status" value="1"/>
</dbReference>
<keyword evidence="3" id="KW-0812">Transmembrane</keyword>
<evidence type="ECO:0000256" key="2">
    <source>
        <dbReference type="ARBA" id="ARBA00022448"/>
    </source>
</evidence>
<dbReference type="PROSITE" id="PS51318">
    <property type="entry name" value="TAT"/>
    <property type="match status" value="1"/>
</dbReference>
<keyword evidence="7" id="KW-1133">Transmembrane helix</keyword>
<dbReference type="SUPFAM" id="SSF49503">
    <property type="entry name" value="Cupredoxins"/>
    <property type="match status" value="1"/>
</dbReference>
<protein>
    <recommendedName>
        <fullName evidence="13">Phytocyanin domain-containing protein</fullName>
    </recommendedName>
</protein>